<sequence>METFQFQFTPLEALDKDFIQVAKNLSDVMLSYTEVGELLKKKPSVVAQYAKAGIIHPIQQGPKKVITMKEVYLLEACMYAVEHYGCSYTACKIIGSLLKNTDVDPILYKDYLQKLEKENSITKEETSKYVNSYRCRGIFQKQKNQKPKENI</sequence>
<organism evidence="1">
    <name type="scientific">Siphoviridae sp. ctYh54</name>
    <dbReference type="NCBI Taxonomy" id="2826379"/>
    <lineage>
        <taxon>Viruses</taxon>
        <taxon>Duplodnaviria</taxon>
        <taxon>Heunggongvirae</taxon>
        <taxon>Uroviricota</taxon>
        <taxon>Caudoviricetes</taxon>
    </lineage>
</organism>
<proteinExistence type="predicted"/>
<evidence type="ECO:0000313" key="1">
    <source>
        <dbReference type="EMBL" id="DAD80578.1"/>
    </source>
</evidence>
<accession>A0A8S5MEC2</accession>
<protein>
    <submittedName>
        <fullName evidence="1">Transcription regulator-like protein</fullName>
    </submittedName>
</protein>
<name>A0A8S5MEC2_9CAUD</name>
<reference evidence="1" key="1">
    <citation type="journal article" date="2021" name="Proc. Natl. Acad. Sci. U.S.A.">
        <title>A Catalog of Tens of Thousands of Viruses from Human Metagenomes Reveals Hidden Associations with Chronic Diseases.</title>
        <authorList>
            <person name="Tisza M.J."/>
            <person name="Buck C.B."/>
        </authorList>
    </citation>
    <scope>NUCLEOTIDE SEQUENCE</scope>
    <source>
        <strain evidence="1">CtYh54</strain>
    </source>
</reference>
<dbReference type="EMBL" id="BK014884">
    <property type="protein sequence ID" value="DAD80578.1"/>
    <property type="molecule type" value="Genomic_DNA"/>
</dbReference>